<dbReference type="InterPro" id="IPR020058">
    <property type="entry name" value="Glu/Gln-tRNA-synth_Ib_cat-dom"/>
</dbReference>
<dbReference type="Gene3D" id="3.40.50.620">
    <property type="entry name" value="HUPs"/>
    <property type="match status" value="1"/>
</dbReference>
<dbReference type="GO" id="GO:0004818">
    <property type="term" value="F:glutamate-tRNA ligase activity"/>
    <property type="evidence" value="ECO:0007669"/>
    <property type="project" value="UniProtKB-UniRule"/>
</dbReference>
<keyword evidence="5 7" id="KW-0648">Protein biosynthesis</keyword>
<evidence type="ECO:0000256" key="6">
    <source>
        <dbReference type="ARBA" id="ARBA00023146"/>
    </source>
</evidence>
<comment type="caution">
    <text evidence="7">Lacks conserved residue(s) required for the propagation of feature annotation.</text>
</comment>
<dbReference type="Proteomes" id="UP000183190">
    <property type="component" value="Unassembled WGS sequence"/>
</dbReference>
<dbReference type="InterPro" id="IPR004527">
    <property type="entry name" value="Glu-tRNA-ligase_bac/mito"/>
</dbReference>
<dbReference type="EMBL" id="FNWV01000001">
    <property type="protein sequence ID" value="SEH39465.1"/>
    <property type="molecule type" value="Genomic_DNA"/>
</dbReference>
<dbReference type="InterPro" id="IPR045462">
    <property type="entry name" value="aa-tRNA-synth_I_cd-bd"/>
</dbReference>
<feature type="binding site" evidence="7">
    <location>
        <position position="296"/>
    </location>
    <ligand>
        <name>ATP</name>
        <dbReference type="ChEBI" id="CHEBI:30616"/>
    </ligand>
</feature>
<dbReference type="GO" id="GO:0006424">
    <property type="term" value="P:glutamyl-tRNA aminoacylation"/>
    <property type="evidence" value="ECO:0007669"/>
    <property type="project" value="UniProtKB-UniRule"/>
</dbReference>
<dbReference type="GO" id="GO:0000049">
    <property type="term" value="F:tRNA binding"/>
    <property type="evidence" value="ECO:0007669"/>
    <property type="project" value="InterPro"/>
</dbReference>
<evidence type="ECO:0000256" key="4">
    <source>
        <dbReference type="ARBA" id="ARBA00022840"/>
    </source>
</evidence>
<dbReference type="SUPFAM" id="SSF48163">
    <property type="entry name" value="An anticodon-binding domain of class I aminoacyl-tRNA synthetases"/>
    <property type="match status" value="1"/>
</dbReference>
<feature type="domain" description="Glutamyl/glutaminyl-tRNA synthetase class Ib catalytic" evidence="8">
    <location>
        <begin position="36"/>
        <end position="327"/>
    </location>
</feature>
<dbReference type="Pfam" id="PF00749">
    <property type="entry name" value="tRNA-synt_1c"/>
    <property type="match status" value="1"/>
</dbReference>
<dbReference type="PRINTS" id="PR00987">
    <property type="entry name" value="TRNASYNTHGLU"/>
</dbReference>
<dbReference type="InterPro" id="IPR014729">
    <property type="entry name" value="Rossmann-like_a/b/a_fold"/>
</dbReference>
<comment type="similarity">
    <text evidence="1 7">Belongs to the class-I aminoacyl-tRNA synthetase family. Glutamate--tRNA ligase type 1 subfamily.</text>
</comment>
<dbReference type="InterPro" id="IPR000924">
    <property type="entry name" value="Glu/Gln-tRNA-synth"/>
</dbReference>
<dbReference type="RefSeq" id="WP_074714158.1">
    <property type="nucleotide sequence ID" value="NZ_FNWV01000001.1"/>
</dbReference>
<evidence type="ECO:0000256" key="1">
    <source>
        <dbReference type="ARBA" id="ARBA00007894"/>
    </source>
</evidence>
<keyword evidence="6 7" id="KW-0030">Aminoacyl-tRNA synthetase</keyword>
<organism evidence="10 11">
    <name type="scientific">Ruminococcus flavefaciens</name>
    <dbReference type="NCBI Taxonomy" id="1265"/>
    <lineage>
        <taxon>Bacteria</taxon>
        <taxon>Bacillati</taxon>
        <taxon>Bacillota</taxon>
        <taxon>Clostridia</taxon>
        <taxon>Eubacteriales</taxon>
        <taxon>Oscillospiraceae</taxon>
        <taxon>Ruminococcus</taxon>
    </lineage>
</organism>
<comment type="subcellular location">
    <subcellularLocation>
        <location evidence="7">Cytoplasm</location>
    </subcellularLocation>
</comment>
<dbReference type="PROSITE" id="PS00178">
    <property type="entry name" value="AA_TRNA_LIGASE_I"/>
    <property type="match status" value="1"/>
</dbReference>
<dbReference type="InterPro" id="IPR049940">
    <property type="entry name" value="GluQ/Sye"/>
</dbReference>
<dbReference type="HAMAP" id="MF_00022">
    <property type="entry name" value="Glu_tRNA_synth_type1"/>
    <property type="match status" value="1"/>
</dbReference>
<dbReference type="PANTHER" id="PTHR43311">
    <property type="entry name" value="GLUTAMATE--TRNA LIGASE"/>
    <property type="match status" value="1"/>
</dbReference>
<dbReference type="SUPFAM" id="SSF52374">
    <property type="entry name" value="Nucleotidylyl transferase"/>
    <property type="match status" value="1"/>
</dbReference>
<evidence type="ECO:0000256" key="5">
    <source>
        <dbReference type="ARBA" id="ARBA00022917"/>
    </source>
</evidence>
<dbReference type="GO" id="GO:0005524">
    <property type="term" value="F:ATP binding"/>
    <property type="evidence" value="ECO:0007669"/>
    <property type="project" value="UniProtKB-UniRule"/>
</dbReference>
<dbReference type="Gene3D" id="1.10.10.350">
    <property type="match status" value="1"/>
</dbReference>
<dbReference type="GO" id="GO:0005829">
    <property type="term" value="C:cytosol"/>
    <property type="evidence" value="ECO:0007669"/>
    <property type="project" value="TreeGrafter"/>
</dbReference>
<keyword evidence="7" id="KW-0963">Cytoplasm</keyword>
<feature type="short sequence motif" description="'KMSKS' region" evidence="7">
    <location>
        <begin position="293"/>
        <end position="297"/>
    </location>
</feature>
<dbReference type="OrthoDB" id="9807503at2"/>
<evidence type="ECO:0000256" key="3">
    <source>
        <dbReference type="ARBA" id="ARBA00022741"/>
    </source>
</evidence>
<evidence type="ECO:0000256" key="7">
    <source>
        <dbReference type="HAMAP-Rule" id="MF_00022"/>
    </source>
</evidence>
<comment type="function">
    <text evidence="7">Catalyzes the attachment of glutamate to tRNA(Glu) in a two-step reaction: glutamate is first activated by ATP to form Glu-AMP and then transferred to the acceptor end of tRNA(Glu).</text>
</comment>
<comment type="catalytic activity">
    <reaction evidence="7">
        <text>tRNA(Glu) + L-glutamate + ATP = L-glutamyl-tRNA(Glu) + AMP + diphosphate</text>
        <dbReference type="Rhea" id="RHEA:23540"/>
        <dbReference type="Rhea" id="RHEA-COMP:9663"/>
        <dbReference type="Rhea" id="RHEA-COMP:9680"/>
        <dbReference type="ChEBI" id="CHEBI:29985"/>
        <dbReference type="ChEBI" id="CHEBI:30616"/>
        <dbReference type="ChEBI" id="CHEBI:33019"/>
        <dbReference type="ChEBI" id="CHEBI:78442"/>
        <dbReference type="ChEBI" id="CHEBI:78520"/>
        <dbReference type="ChEBI" id="CHEBI:456215"/>
        <dbReference type="EC" id="6.1.1.17"/>
    </reaction>
</comment>
<accession>A0A1H6HUA7</accession>
<evidence type="ECO:0000256" key="2">
    <source>
        <dbReference type="ARBA" id="ARBA00022598"/>
    </source>
</evidence>
<evidence type="ECO:0000259" key="9">
    <source>
        <dbReference type="Pfam" id="PF19269"/>
    </source>
</evidence>
<comment type="subunit">
    <text evidence="7">Monomer.</text>
</comment>
<name>A0A1H6HUA7_RUMFL</name>
<dbReference type="PANTHER" id="PTHR43311:SF2">
    <property type="entry name" value="GLUTAMATE--TRNA LIGASE, MITOCHONDRIAL-RELATED"/>
    <property type="match status" value="1"/>
</dbReference>
<keyword evidence="3 7" id="KW-0547">Nucleotide-binding</keyword>
<feature type="domain" description="Aminoacyl-tRNA synthetase class I anticodon-binding" evidence="9">
    <location>
        <begin position="509"/>
        <end position="544"/>
    </location>
</feature>
<gene>
    <name evidence="7" type="primary">gltX</name>
    <name evidence="10" type="ORF">SAMN02910265_00327</name>
</gene>
<dbReference type="InterPro" id="IPR008925">
    <property type="entry name" value="aa_tRNA-synth_I_cd-bd_sf"/>
</dbReference>
<evidence type="ECO:0000259" key="8">
    <source>
        <dbReference type="Pfam" id="PF00749"/>
    </source>
</evidence>
<keyword evidence="2 7" id="KW-0436">Ligase</keyword>
<dbReference type="InterPro" id="IPR001412">
    <property type="entry name" value="aa-tRNA-synth_I_CS"/>
</dbReference>
<sequence length="546" mass="62739">MDYKALADYLFPDVKDTPEDIEARFPERQLPEGANVTRIGPSPTGFVHLGNLYNAIIGERISHQSNGVFFLRIEDTDNKREVEGAVETVINAMDYFGVHFDEGATAEGDNGKYGPYRQRQRKDIYHVFAKLLTERGLAYPCFMTAEEIEAVREQQTANKENPGVYGKYAKCRDLSLDEIKANIEAGKEWVLRFRGQETGETIAVEDAIRGKLEMPRNNMDFVLLKSDGIPTYHFAHVIDDHFMRSTHVVRGEEWISSLPMHVELFNTLGWKQPKYCHTATLMKIDEETGGKRKLSKRKDPELALSYYQQEGISKDAIWEFLLTLLNSNYEEWRIANPETDYHEFPYTLEKMSVSGALVDLDKLRDISKNVICRMPAQQVYDGWLEWCSEYDKDFADLINKYPERTLAALNVGRGGAKPRRDIETWKQACDFMSFYYDETFKVTDAMPEECDEATVKEFFGKYLASYDHSDDSAAWFDKVKAITEEMGFAVKPKDYKKNPDQFKGSIVHITNMLRIALTGHANAPDIWEVSHVLGEEITRKRLQAFA</sequence>
<reference evidence="10 11" key="1">
    <citation type="submission" date="2016-10" db="EMBL/GenBank/DDBJ databases">
        <authorList>
            <person name="de Groot N.N."/>
        </authorList>
    </citation>
    <scope>NUCLEOTIDE SEQUENCE [LARGE SCALE GENOMIC DNA]</scope>
    <source>
        <strain evidence="10 11">YAD2003</strain>
    </source>
</reference>
<dbReference type="EC" id="6.1.1.17" evidence="7"/>
<dbReference type="Pfam" id="PF19269">
    <property type="entry name" value="Anticodon_2"/>
    <property type="match status" value="1"/>
</dbReference>
<dbReference type="InterPro" id="IPR020751">
    <property type="entry name" value="aa-tRNA-synth_I_codon-bd_sub2"/>
</dbReference>
<feature type="short sequence motif" description="'HIGH' region" evidence="7">
    <location>
        <begin position="41"/>
        <end position="51"/>
    </location>
</feature>
<evidence type="ECO:0000313" key="11">
    <source>
        <dbReference type="Proteomes" id="UP000183190"/>
    </source>
</evidence>
<keyword evidence="4 7" id="KW-0067">ATP-binding</keyword>
<protein>
    <recommendedName>
        <fullName evidence="7">Glutamate--tRNA ligase</fullName>
        <ecNumber evidence="7">6.1.1.17</ecNumber>
    </recommendedName>
    <alternativeName>
        <fullName evidence="7">Glutamyl-tRNA synthetase</fullName>
        <shortName evidence="7">GluRS</shortName>
    </alternativeName>
</protein>
<evidence type="ECO:0000313" key="10">
    <source>
        <dbReference type="EMBL" id="SEH39465.1"/>
    </source>
</evidence>
<dbReference type="AlphaFoldDB" id="A0A1H6HUA7"/>
<proteinExistence type="inferred from homology"/>